<keyword evidence="3" id="KW-1185">Reference proteome</keyword>
<feature type="region of interest" description="Disordered" evidence="1">
    <location>
        <begin position="1"/>
        <end position="27"/>
    </location>
</feature>
<protein>
    <submittedName>
        <fullName evidence="2">Uncharacterized protein</fullName>
    </submittedName>
</protein>
<dbReference type="AlphaFoldDB" id="A0A6A1W131"/>
<dbReference type="Proteomes" id="UP000516437">
    <property type="component" value="Chromosome 4"/>
</dbReference>
<comment type="caution">
    <text evidence="2">The sequence shown here is derived from an EMBL/GenBank/DDBJ whole genome shotgun (WGS) entry which is preliminary data.</text>
</comment>
<proteinExistence type="predicted"/>
<accession>A0A6A1W131</accession>
<evidence type="ECO:0000313" key="2">
    <source>
        <dbReference type="EMBL" id="KAB1216510.1"/>
    </source>
</evidence>
<reference evidence="2 3" key="1">
    <citation type="journal article" date="2019" name="Plant Biotechnol. J.">
        <title>The red bayberry genome and genetic basis of sex determination.</title>
        <authorList>
            <person name="Jia H.M."/>
            <person name="Jia H.J."/>
            <person name="Cai Q.L."/>
            <person name="Wang Y."/>
            <person name="Zhao H.B."/>
            <person name="Yang W.F."/>
            <person name="Wang G.Y."/>
            <person name="Li Y.H."/>
            <person name="Zhan D.L."/>
            <person name="Shen Y.T."/>
            <person name="Niu Q.F."/>
            <person name="Chang L."/>
            <person name="Qiu J."/>
            <person name="Zhao L."/>
            <person name="Xie H.B."/>
            <person name="Fu W.Y."/>
            <person name="Jin J."/>
            <person name="Li X.W."/>
            <person name="Jiao Y."/>
            <person name="Zhou C.C."/>
            <person name="Tu T."/>
            <person name="Chai C.Y."/>
            <person name="Gao J.L."/>
            <person name="Fan L.J."/>
            <person name="van de Weg E."/>
            <person name="Wang J.Y."/>
            <person name="Gao Z.S."/>
        </authorList>
    </citation>
    <scope>NUCLEOTIDE SEQUENCE [LARGE SCALE GENOMIC DNA]</scope>
    <source>
        <tissue evidence="2">Leaves</tissue>
    </source>
</reference>
<feature type="region of interest" description="Disordered" evidence="1">
    <location>
        <begin position="130"/>
        <end position="149"/>
    </location>
</feature>
<evidence type="ECO:0000313" key="3">
    <source>
        <dbReference type="Proteomes" id="UP000516437"/>
    </source>
</evidence>
<gene>
    <name evidence="2" type="ORF">CJ030_MR4G023077</name>
</gene>
<name>A0A6A1W131_9ROSI</name>
<evidence type="ECO:0000256" key="1">
    <source>
        <dbReference type="SAM" id="MobiDB-lite"/>
    </source>
</evidence>
<sequence length="149" mass="15522">MSGAKRACTTRAGAGLSSQEQEPADSMMTIERQVEYLRGRPLMTGKTSAVVGSIIKQRAGAGGGIDSTVRSRAAAAVEEAARPSSSVSEAPFEMGVPAVPPPWVAQLFVDLDSRVSVIVKAALQPLEGQVKSLEEDMRELGPPSKGSAL</sequence>
<dbReference type="EMBL" id="RXIC02000022">
    <property type="protein sequence ID" value="KAB1216510.1"/>
    <property type="molecule type" value="Genomic_DNA"/>
</dbReference>
<organism evidence="2 3">
    <name type="scientific">Morella rubra</name>
    <name type="common">Chinese bayberry</name>
    <dbReference type="NCBI Taxonomy" id="262757"/>
    <lineage>
        <taxon>Eukaryota</taxon>
        <taxon>Viridiplantae</taxon>
        <taxon>Streptophyta</taxon>
        <taxon>Embryophyta</taxon>
        <taxon>Tracheophyta</taxon>
        <taxon>Spermatophyta</taxon>
        <taxon>Magnoliopsida</taxon>
        <taxon>eudicotyledons</taxon>
        <taxon>Gunneridae</taxon>
        <taxon>Pentapetalae</taxon>
        <taxon>rosids</taxon>
        <taxon>fabids</taxon>
        <taxon>Fagales</taxon>
        <taxon>Myricaceae</taxon>
        <taxon>Morella</taxon>
    </lineage>
</organism>